<dbReference type="AlphaFoldDB" id="A0A4R5ABS7"/>
<name>A0A4R5ABS7_9ACTN</name>
<dbReference type="InterPro" id="IPR013094">
    <property type="entry name" value="AB_hydrolase_3"/>
</dbReference>
<feature type="domain" description="Alpha/beta hydrolase fold-3" evidence="2">
    <location>
        <begin position="34"/>
        <end position="243"/>
    </location>
</feature>
<dbReference type="Pfam" id="PF07859">
    <property type="entry name" value="Abhydrolase_3"/>
    <property type="match status" value="1"/>
</dbReference>
<keyword evidence="1 3" id="KW-0378">Hydrolase</keyword>
<proteinExistence type="predicted"/>
<dbReference type="Proteomes" id="UP000295217">
    <property type="component" value="Unassembled WGS sequence"/>
</dbReference>
<dbReference type="OrthoDB" id="9803828at2"/>
<dbReference type="InterPro" id="IPR029058">
    <property type="entry name" value="AB_hydrolase_fold"/>
</dbReference>
<evidence type="ECO:0000256" key="1">
    <source>
        <dbReference type="ARBA" id="ARBA00022801"/>
    </source>
</evidence>
<dbReference type="InterPro" id="IPR050300">
    <property type="entry name" value="GDXG_lipolytic_enzyme"/>
</dbReference>
<dbReference type="EMBL" id="SMLB01000012">
    <property type="protein sequence ID" value="TDD69833.1"/>
    <property type="molecule type" value="Genomic_DNA"/>
</dbReference>
<comment type="caution">
    <text evidence="3">The sequence shown here is derived from an EMBL/GenBank/DDBJ whole genome shotgun (WGS) entry which is preliminary data.</text>
</comment>
<dbReference type="PANTHER" id="PTHR48081">
    <property type="entry name" value="AB HYDROLASE SUPERFAMILY PROTEIN C4A8.06C"/>
    <property type="match status" value="1"/>
</dbReference>
<dbReference type="SUPFAM" id="SSF53474">
    <property type="entry name" value="alpha/beta-Hydrolases"/>
    <property type="match status" value="1"/>
</dbReference>
<dbReference type="GO" id="GO:0016787">
    <property type="term" value="F:hydrolase activity"/>
    <property type="evidence" value="ECO:0007669"/>
    <property type="project" value="UniProtKB-KW"/>
</dbReference>
<evidence type="ECO:0000313" key="4">
    <source>
        <dbReference type="Proteomes" id="UP000295217"/>
    </source>
</evidence>
<dbReference type="Gene3D" id="3.40.50.1820">
    <property type="entry name" value="alpha/beta hydrolase"/>
    <property type="match status" value="1"/>
</dbReference>
<accession>A0A4R5ABS7</accession>
<protein>
    <submittedName>
        <fullName evidence="3">Alpha/beta hydrolase</fullName>
    </submittedName>
</protein>
<dbReference type="RefSeq" id="WP_132103213.1">
    <property type="nucleotide sequence ID" value="NZ_SMLB01000012.1"/>
</dbReference>
<evidence type="ECO:0000313" key="3">
    <source>
        <dbReference type="EMBL" id="TDD69833.1"/>
    </source>
</evidence>
<organism evidence="3 4">
    <name type="scientific">Jiangella aurantiaca</name>
    <dbReference type="NCBI Taxonomy" id="2530373"/>
    <lineage>
        <taxon>Bacteria</taxon>
        <taxon>Bacillati</taxon>
        <taxon>Actinomycetota</taxon>
        <taxon>Actinomycetes</taxon>
        <taxon>Jiangellales</taxon>
        <taxon>Jiangellaceae</taxon>
        <taxon>Jiangella</taxon>
    </lineage>
</organism>
<reference evidence="3 4" key="1">
    <citation type="submission" date="2019-02" db="EMBL/GenBank/DDBJ databases">
        <title>Draft genome sequences of novel Actinobacteria.</title>
        <authorList>
            <person name="Sahin N."/>
            <person name="Ay H."/>
            <person name="Saygin H."/>
        </authorList>
    </citation>
    <scope>NUCLEOTIDE SEQUENCE [LARGE SCALE GENOMIC DNA]</scope>
    <source>
        <strain evidence="3 4">8K307</strain>
    </source>
</reference>
<keyword evidence="4" id="KW-1185">Reference proteome</keyword>
<sequence>MAHTLTTLRYGIDADENQAVDLLTPERMTSSVAVFMVHGGSWYHGSRQMYHPHLGRFADAGHLGASVGYRLDPRSRLHDKMRDVARGYQAFREYVREHHPSVSATVLVGGSAGAHLASLLALRGPHAWNPDTEPFGDAAPRACICWYGPGTLQRWPDMDPRIRAAMEQLCGAAYDDPGSASVFTAASPGTYASPAPPECLFLLAEHEDLFPHEYVHDLADRLRSAGASAEIVVVPGTKHGFMMDVDSAPATFGFQRMYDVIARYDR</sequence>
<dbReference type="PANTHER" id="PTHR48081:SF33">
    <property type="entry name" value="KYNURENINE FORMAMIDASE"/>
    <property type="match status" value="1"/>
</dbReference>
<gene>
    <name evidence="3" type="ORF">E1262_11170</name>
</gene>
<evidence type="ECO:0000259" key="2">
    <source>
        <dbReference type="Pfam" id="PF07859"/>
    </source>
</evidence>